<protein>
    <submittedName>
        <fullName evidence="1">Phage related protein</fullName>
    </submittedName>
</protein>
<dbReference type="KEGG" id="barn:D1092_04665"/>
<dbReference type="Proteomes" id="UP000321311">
    <property type="component" value="Chromosome"/>
</dbReference>
<gene>
    <name evidence="1" type="ORF">D1092_04665</name>
</gene>
<dbReference type="RefSeq" id="WP_120122391.1">
    <property type="nucleotide sequence ID" value="NZ_CP031844.2"/>
</dbReference>
<dbReference type="EMBL" id="CP031844">
    <property type="protein sequence ID" value="QEE12294.1"/>
    <property type="molecule type" value="Genomic_DNA"/>
</dbReference>
<dbReference type="InterPro" id="IPR011004">
    <property type="entry name" value="Trimer_LpxA-like_sf"/>
</dbReference>
<evidence type="ECO:0000313" key="1">
    <source>
        <dbReference type="EMBL" id="QEE12294.1"/>
    </source>
</evidence>
<dbReference type="OrthoDB" id="7923656at2"/>
<proteinExistence type="predicted"/>
<organism evidence="1 2">
    <name type="scientific">Bartonella krasnovii</name>
    <dbReference type="NCBI Taxonomy" id="2267275"/>
    <lineage>
        <taxon>Bacteria</taxon>
        <taxon>Pseudomonadati</taxon>
        <taxon>Pseudomonadota</taxon>
        <taxon>Alphaproteobacteria</taxon>
        <taxon>Hyphomicrobiales</taxon>
        <taxon>Bartonellaceae</taxon>
        <taxon>Bartonella</taxon>
    </lineage>
</organism>
<name>A0A5B9D2U4_9HYPH</name>
<reference evidence="2" key="1">
    <citation type="submission" date="2019-07" db="EMBL/GenBank/DDBJ databases">
        <title>Bartonella kosoyii sp. nov. and Bartonella krasnovii sp. nov., two novel members of the Bartonella elizabethae complex sensu lato, isolated from black rats and wild desert rodent-fleas.</title>
        <authorList>
            <person name="Gutierrez R."/>
            <person name="Shalit T."/>
            <person name="Markus B."/>
            <person name="Yuan C."/>
            <person name="Nachum-Biala Y."/>
            <person name="Elad D."/>
            <person name="Harrus S."/>
        </authorList>
    </citation>
    <scope>NUCLEOTIDE SEQUENCE [LARGE SCALE GENOMIC DNA]</scope>
    <source>
        <strain evidence="2">OE 1-1</strain>
    </source>
</reference>
<dbReference type="GeneID" id="71061442"/>
<sequence length="157" mass="17066">MNATVKKQTTPIIATVANDNIAQDFVSKDTQQTKKYELSLGAIEFGNRLFRRVIALRDFGSVKKGDVGGFIEHEGNLSHDGNCWVAGYALVFGKARVLDDAHVTGNAKIFGDTEISNKARVGGHMKIFGHSAAFGKVMVSGRARLFGNETISFGNFR</sequence>
<accession>A0A5B9D2U4</accession>
<evidence type="ECO:0000313" key="2">
    <source>
        <dbReference type="Proteomes" id="UP000321311"/>
    </source>
</evidence>
<dbReference type="AlphaFoldDB" id="A0A5B9D2U4"/>
<dbReference type="SUPFAM" id="SSF51161">
    <property type="entry name" value="Trimeric LpxA-like enzymes"/>
    <property type="match status" value="1"/>
</dbReference>